<keyword evidence="7" id="KW-0472">Membrane</keyword>
<keyword evidence="3" id="KW-0812">Transmembrane</keyword>
<keyword evidence="8 11" id="KW-0675">Receptor</keyword>
<dbReference type="GO" id="GO:0004984">
    <property type="term" value="F:olfactory receptor activity"/>
    <property type="evidence" value="ECO:0007669"/>
    <property type="project" value="InterPro"/>
</dbReference>
<dbReference type="OrthoDB" id="5969463at2759"/>
<evidence type="ECO:0000313" key="10">
    <source>
        <dbReference type="Proteomes" id="UP000694850"/>
    </source>
</evidence>
<evidence type="ECO:0000256" key="4">
    <source>
        <dbReference type="ARBA" id="ARBA00022725"/>
    </source>
</evidence>
<dbReference type="PANTHER" id="PTHR26450">
    <property type="entry name" value="OLFACTORY RECEPTOR 56B1-RELATED"/>
    <property type="match status" value="1"/>
</dbReference>
<dbReference type="AlphaFoldDB" id="A0A8B7B334"/>
<keyword evidence="9" id="KW-0807">Transducer</keyword>
<evidence type="ECO:0000256" key="7">
    <source>
        <dbReference type="ARBA" id="ARBA00023136"/>
    </source>
</evidence>
<keyword evidence="4" id="KW-0552">Olfaction</keyword>
<protein>
    <submittedName>
        <fullName evidence="11">LOW QUALITY PROTEIN: olfactory receptor 56A4</fullName>
    </submittedName>
</protein>
<dbReference type="Proteomes" id="UP000694850">
    <property type="component" value="Unplaced"/>
</dbReference>
<dbReference type="GO" id="GO:0071396">
    <property type="term" value="P:cellular response to lipid"/>
    <property type="evidence" value="ECO:0007669"/>
    <property type="project" value="UniProtKB-ARBA"/>
</dbReference>
<sequence>MDGFITIKHLEYCQPCKCYYFSFFLFNKNKLSSYGYSSYLDGFISVSPSKVTEVSVLKCLVRIRHMASLNNSSTASITEFLFVCFPNFQSWQQWLSLPLSLLFFLAMGANATLLITTRLEASLHEPMYYLLSLLSLLDIVLCLTVIPKLLDIFWFDNKSISFPACFLQMFIMNSFLTMESCTFMVMACDRYVAICHPLRYPSIITDQFVARAAIFIVARNGFLTMPIPILSSQLRYCAKNIIKNCICTNMSVSKLSCDDATFNQLYQFVVGWTLLGSDLILILLSYSFILKAVLRFRAEGAMAKSLGTCGSHFILILFFSTVLLVLVITNLARKSIPPNVPILLNILHHLIPPALNPIIYGVRTKEIKQGIQKLLRSL</sequence>
<accession>A0A8B7B334</accession>
<dbReference type="GO" id="GO:0004930">
    <property type="term" value="F:G protein-coupled receptor activity"/>
    <property type="evidence" value="ECO:0007669"/>
    <property type="project" value="UniProtKB-KW"/>
</dbReference>
<evidence type="ECO:0000313" key="11">
    <source>
        <dbReference type="RefSeq" id="XP_007954590.2"/>
    </source>
</evidence>
<evidence type="ECO:0000256" key="9">
    <source>
        <dbReference type="ARBA" id="ARBA00023224"/>
    </source>
</evidence>
<dbReference type="PRINTS" id="PR00237">
    <property type="entry name" value="GPCRRHODOPSN"/>
</dbReference>
<evidence type="ECO:0000256" key="3">
    <source>
        <dbReference type="ARBA" id="ARBA00022692"/>
    </source>
</evidence>
<dbReference type="SUPFAM" id="SSF81321">
    <property type="entry name" value="Family A G protein-coupled receptor-like"/>
    <property type="match status" value="1"/>
</dbReference>
<dbReference type="Pfam" id="PF13853">
    <property type="entry name" value="7tm_4"/>
    <property type="match status" value="1"/>
</dbReference>
<dbReference type="InterPro" id="IPR000725">
    <property type="entry name" value="Olfact_rcpt"/>
</dbReference>
<gene>
    <name evidence="11" type="primary">LOC103210473</name>
</gene>
<evidence type="ECO:0000256" key="1">
    <source>
        <dbReference type="ARBA" id="ARBA00004141"/>
    </source>
</evidence>
<dbReference type="GeneID" id="103210473"/>
<dbReference type="RefSeq" id="XP_007954590.2">
    <property type="nucleotide sequence ID" value="XM_007956399.2"/>
</dbReference>
<dbReference type="InterPro" id="IPR050402">
    <property type="entry name" value="OR51/52/56-like"/>
</dbReference>
<evidence type="ECO:0000256" key="5">
    <source>
        <dbReference type="ARBA" id="ARBA00022989"/>
    </source>
</evidence>
<dbReference type="InterPro" id="IPR000276">
    <property type="entry name" value="GPCR_Rhodpsn"/>
</dbReference>
<evidence type="ECO:0000256" key="6">
    <source>
        <dbReference type="ARBA" id="ARBA00023040"/>
    </source>
</evidence>
<evidence type="ECO:0000256" key="2">
    <source>
        <dbReference type="ARBA" id="ARBA00022606"/>
    </source>
</evidence>
<organism evidence="10 11">
    <name type="scientific">Orycteropus afer afer</name>
    <dbReference type="NCBI Taxonomy" id="1230840"/>
    <lineage>
        <taxon>Eukaryota</taxon>
        <taxon>Metazoa</taxon>
        <taxon>Chordata</taxon>
        <taxon>Craniata</taxon>
        <taxon>Vertebrata</taxon>
        <taxon>Euteleostomi</taxon>
        <taxon>Mammalia</taxon>
        <taxon>Eutheria</taxon>
        <taxon>Afrotheria</taxon>
        <taxon>Tubulidentata</taxon>
        <taxon>Orycteropodidae</taxon>
        <taxon>Orycteropus</taxon>
    </lineage>
</organism>
<proteinExistence type="predicted"/>
<name>A0A8B7B334_ORYAF</name>
<dbReference type="InterPro" id="IPR017452">
    <property type="entry name" value="GPCR_Rhodpsn_7TM"/>
</dbReference>
<dbReference type="PROSITE" id="PS50262">
    <property type="entry name" value="G_PROTEIN_RECEP_F1_2"/>
    <property type="match status" value="1"/>
</dbReference>
<dbReference type="PRINTS" id="PR00245">
    <property type="entry name" value="OLFACTORYR"/>
</dbReference>
<keyword evidence="5" id="KW-1133">Transmembrane helix</keyword>
<comment type="subcellular location">
    <subcellularLocation>
        <location evidence="1">Membrane</location>
        <topology evidence="1">Multi-pass membrane protein</topology>
    </subcellularLocation>
</comment>
<dbReference type="FunFam" id="1.20.1070.10:FF:000002">
    <property type="entry name" value="Olfactory receptor"/>
    <property type="match status" value="1"/>
</dbReference>
<evidence type="ECO:0000256" key="8">
    <source>
        <dbReference type="ARBA" id="ARBA00023170"/>
    </source>
</evidence>
<keyword evidence="10" id="KW-1185">Reference proteome</keyword>
<dbReference type="GO" id="GO:0005886">
    <property type="term" value="C:plasma membrane"/>
    <property type="evidence" value="ECO:0007669"/>
    <property type="project" value="TreeGrafter"/>
</dbReference>
<dbReference type="PANTHER" id="PTHR26450:SF424">
    <property type="entry name" value="OLFACTORY RECEPTOR 56A5"/>
    <property type="match status" value="1"/>
</dbReference>
<keyword evidence="6" id="KW-0297">G-protein coupled receptor</keyword>
<dbReference type="Gene3D" id="1.20.1070.10">
    <property type="entry name" value="Rhodopsin 7-helix transmembrane proteins"/>
    <property type="match status" value="1"/>
</dbReference>
<keyword evidence="2" id="KW-0716">Sensory transduction</keyword>
<reference evidence="11" key="1">
    <citation type="submission" date="2025-08" db="UniProtKB">
        <authorList>
            <consortium name="RefSeq"/>
        </authorList>
    </citation>
    <scope>IDENTIFICATION</scope>
</reference>